<dbReference type="Proteomes" id="UP000006671">
    <property type="component" value="Unassembled WGS sequence"/>
</dbReference>
<reference evidence="1 2" key="1">
    <citation type="journal article" date="2010" name="Cell">
        <title>The genome of Naegleria gruberi illuminates early eukaryotic versatility.</title>
        <authorList>
            <person name="Fritz-Laylin L.K."/>
            <person name="Prochnik S.E."/>
            <person name="Ginger M.L."/>
            <person name="Dacks J.B."/>
            <person name="Carpenter M.L."/>
            <person name="Field M.C."/>
            <person name="Kuo A."/>
            <person name="Paredez A."/>
            <person name="Chapman J."/>
            <person name="Pham J."/>
            <person name="Shu S."/>
            <person name="Neupane R."/>
            <person name="Cipriano M."/>
            <person name="Mancuso J."/>
            <person name="Tu H."/>
            <person name="Salamov A."/>
            <person name="Lindquist E."/>
            <person name="Shapiro H."/>
            <person name="Lucas S."/>
            <person name="Grigoriev I.V."/>
            <person name="Cande W.Z."/>
            <person name="Fulton C."/>
            <person name="Rokhsar D.S."/>
            <person name="Dawson S.C."/>
        </authorList>
    </citation>
    <scope>NUCLEOTIDE SEQUENCE [LARGE SCALE GENOMIC DNA]</scope>
    <source>
        <strain evidence="1 2">NEG-M</strain>
    </source>
</reference>
<accession>D2VR91</accession>
<name>D2VR91_NAEGR</name>
<keyword evidence="2" id="KW-1185">Reference proteome</keyword>
<sequence>MPLFRFFSKVRANDAIDDISPLEEMNMSSRIVSIKDVYNENDETFQPTQTIIWKPLVLFYFSNYSKTLNVKNWMHILRRRIIHLQIHSPNSLPLSKSKTLYSPIDYKREFIENCEWEYECPLKIDSMSDSLNGYRYCNVCKENVYEVHEEYQLKKHVEMGHCVILMEDRSRIRTGRRIQK</sequence>
<gene>
    <name evidence="1" type="ORF">NAEGRDRAFT_51623</name>
</gene>
<evidence type="ECO:0000313" key="2">
    <source>
        <dbReference type="Proteomes" id="UP000006671"/>
    </source>
</evidence>
<protein>
    <submittedName>
        <fullName evidence="1">Predicted protein</fullName>
    </submittedName>
</protein>
<evidence type="ECO:0000313" key="1">
    <source>
        <dbReference type="EMBL" id="EFC40631.1"/>
    </source>
</evidence>
<dbReference type="RefSeq" id="XP_002673375.1">
    <property type="nucleotide sequence ID" value="XM_002673329.1"/>
</dbReference>
<dbReference type="EMBL" id="GG738891">
    <property type="protein sequence ID" value="EFC40631.1"/>
    <property type="molecule type" value="Genomic_DNA"/>
</dbReference>
<proteinExistence type="predicted"/>
<dbReference type="InParanoid" id="D2VR91"/>
<dbReference type="KEGG" id="ngr:NAEGRDRAFT_51623"/>
<dbReference type="VEuPathDB" id="AmoebaDB:NAEGRDRAFT_51623"/>
<dbReference type="AlphaFoldDB" id="D2VR91"/>
<organism evidence="2">
    <name type="scientific">Naegleria gruberi</name>
    <name type="common">Amoeba</name>
    <dbReference type="NCBI Taxonomy" id="5762"/>
    <lineage>
        <taxon>Eukaryota</taxon>
        <taxon>Discoba</taxon>
        <taxon>Heterolobosea</taxon>
        <taxon>Tetramitia</taxon>
        <taxon>Eutetramitia</taxon>
        <taxon>Vahlkampfiidae</taxon>
        <taxon>Naegleria</taxon>
    </lineage>
</organism>
<dbReference type="GeneID" id="8854962"/>